<proteinExistence type="predicted"/>
<dbReference type="Proteomes" id="UP000000600">
    <property type="component" value="Unassembled WGS sequence"/>
</dbReference>
<reference evidence="1 2" key="1">
    <citation type="journal article" date="2006" name="Nature">
        <title>Global trends of whole-genome duplications revealed by the ciliate Paramecium tetraurelia.</title>
        <authorList>
            <consortium name="Genoscope"/>
            <person name="Aury J.-M."/>
            <person name="Jaillon O."/>
            <person name="Duret L."/>
            <person name="Noel B."/>
            <person name="Jubin C."/>
            <person name="Porcel B.M."/>
            <person name="Segurens B."/>
            <person name="Daubin V."/>
            <person name="Anthouard V."/>
            <person name="Aiach N."/>
            <person name="Arnaiz O."/>
            <person name="Billaut A."/>
            <person name="Beisson J."/>
            <person name="Blanc I."/>
            <person name="Bouhouche K."/>
            <person name="Camara F."/>
            <person name="Duharcourt S."/>
            <person name="Guigo R."/>
            <person name="Gogendeau D."/>
            <person name="Katinka M."/>
            <person name="Keller A.-M."/>
            <person name="Kissmehl R."/>
            <person name="Klotz C."/>
            <person name="Koll F."/>
            <person name="Le Moue A."/>
            <person name="Lepere C."/>
            <person name="Malinsky S."/>
            <person name="Nowacki M."/>
            <person name="Nowak J.K."/>
            <person name="Plattner H."/>
            <person name="Poulain J."/>
            <person name="Ruiz F."/>
            <person name="Serrano V."/>
            <person name="Zagulski M."/>
            <person name="Dessen P."/>
            <person name="Betermier M."/>
            <person name="Weissenbach J."/>
            <person name="Scarpelli C."/>
            <person name="Schachter V."/>
            <person name="Sperling L."/>
            <person name="Meyer E."/>
            <person name="Cohen J."/>
            <person name="Wincker P."/>
        </authorList>
    </citation>
    <scope>NUCLEOTIDE SEQUENCE [LARGE SCALE GENOMIC DNA]</scope>
    <source>
        <strain evidence="1 2">Stock d4-2</strain>
    </source>
</reference>
<evidence type="ECO:0000313" key="2">
    <source>
        <dbReference type="Proteomes" id="UP000000600"/>
    </source>
</evidence>
<dbReference type="InParanoid" id="A0E5L2"/>
<sequence>MIQDSIFAESFWNPIQYNWAMNSDDEEEQTFQLYSDDDLQTFKVISGQLYANSQYINLMETFINLDERGVTLQNKYGSININGPDLQQFYQMINQRCTHLDIQSYYEIEKVLFQLEKFTILQARDRMSGMLKSIKQYSKSEGRQYLKRIIRNQKYEYIYEDEQYVYIVISYLNGKPINGLPFEQSFFGLLKMLYKYHNEGFILNKFLVKVVYILLQASNVILLDDNCNMDILDNCLIERMTHEYSKEIFQDVQLIKAYLIIQQVKQLLSRFPDQIDTVQEMINNNVQSVQELLFNQLFINYFGESEFYILLNSQPYQRQNHLSQKSKLNLLETFNTIRSSIMDSSDESEEVQINKQFNFCSSQFDDSPMLSPSVKPKHQSRLSSRQVVLETLLQENIITQQQFQQFYKEEDFQNEQEINEFSEMLTKEIENSSLTTPIQSDSNTTCPNTVIIHSKKNAANRICDILHEAQQELIQAAKKPYNVNKVQNVRKNLFNLH</sequence>
<gene>
    <name evidence="1" type="ORF">GSPATT00003440001</name>
</gene>
<accession>A0E5L2</accession>
<dbReference type="AlphaFoldDB" id="A0E5L2"/>
<dbReference type="KEGG" id="ptm:GSPATT00003440001"/>
<protein>
    <submittedName>
        <fullName evidence="1">Uncharacterized protein</fullName>
    </submittedName>
</protein>
<dbReference type="OMA" id="MINNNVQ"/>
<keyword evidence="2" id="KW-1185">Reference proteome</keyword>
<name>A0E5L2_PARTE</name>
<organism evidence="1 2">
    <name type="scientific">Paramecium tetraurelia</name>
    <dbReference type="NCBI Taxonomy" id="5888"/>
    <lineage>
        <taxon>Eukaryota</taxon>
        <taxon>Sar</taxon>
        <taxon>Alveolata</taxon>
        <taxon>Ciliophora</taxon>
        <taxon>Intramacronucleata</taxon>
        <taxon>Oligohymenophorea</taxon>
        <taxon>Peniculida</taxon>
        <taxon>Parameciidae</taxon>
        <taxon>Paramecium</taxon>
    </lineage>
</organism>
<dbReference type="HOGENOM" id="CLU_569203_0_0_1"/>
<dbReference type="OrthoDB" id="296161at2759"/>
<evidence type="ECO:0000313" key="1">
    <source>
        <dbReference type="EMBL" id="CAK90579.1"/>
    </source>
</evidence>
<dbReference type="RefSeq" id="XP_001457976.1">
    <property type="nucleotide sequence ID" value="XM_001457939.1"/>
</dbReference>
<dbReference type="GeneID" id="5043761"/>
<dbReference type="EMBL" id="CT868660">
    <property type="protein sequence ID" value="CAK90579.1"/>
    <property type="molecule type" value="Genomic_DNA"/>
</dbReference>